<name>A0A318LG34_9FIRM</name>
<feature type="domain" description="CCA-adding enzyme C-terminal" evidence="12">
    <location>
        <begin position="266"/>
        <end position="395"/>
    </location>
</feature>
<proteinExistence type="inferred from homology"/>
<dbReference type="GO" id="GO:0000166">
    <property type="term" value="F:nucleotide binding"/>
    <property type="evidence" value="ECO:0007669"/>
    <property type="project" value="UniProtKB-KW"/>
</dbReference>
<dbReference type="OrthoDB" id="9805698at2"/>
<dbReference type="Gene3D" id="1.10.3090.10">
    <property type="entry name" value="cca-adding enzyme, domain 2"/>
    <property type="match status" value="1"/>
</dbReference>
<evidence type="ECO:0000256" key="7">
    <source>
        <dbReference type="ARBA" id="ARBA00022842"/>
    </source>
</evidence>
<dbReference type="Pfam" id="PF01743">
    <property type="entry name" value="PolyA_pol"/>
    <property type="match status" value="1"/>
</dbReference>
<dbReference type="EMBL" id="QJKH01000003">
    <property type="protein sequence ID" value="PXX80597.1"/>
    <property type="molecule type" value="Genomic_DNA"/>
</dbReference>
<keyword evidence="3" id="KW-0819">tRNA processing</keyword>
<dbReference type="Pfam" id="PF13735">
    <property type="entry name" value="tRNA_NucTran2_2"/>
    <property type="match status" value="1"/>
</dbReference>
<keyword evidence="6" id="KW-0547">Nucleotide-binding</keyword>
<dbReference type="SUPFAM" id="SSF81301">
    <property type="entry name" value="Nucleotidyltransferase"/>
    <property type="match status" value="1"/>
</dbReference>
<dbReference type="Pfam" id="PF12627">
    <property type="entry name" value="PolyA_pol_RNAbd"/>
    <property type="match status" value="1"/>
</dbReference>
<dbReference type="Proteomes" id="UP000247612">
    <property type="component" value="Unassembled WGS sequence"/>
</dbReference>
<dbReference type="GO" id="GO:0046872">
    <property type="term" value="F:metal ion binding"/>
    <property type="evidence" value="ECO:0007669"/>
    <property type="project" value="UniProtKB-KW"/>
</dbReference>
<dbReference type="NCBIfam" id="NF009814">
    <property type="entry name" value="PRK13299.1"/>
    <property type="match status" value="1"/>
</dbReference>
<dbReference type="InterPro" id="IPR032810">
    <property type="entry name" value="CCA-adding_enz_C"/>
</dbReference>
<dbReference type="RefSeq" id="WP_022938290.1">
    <property type="nucleotide sequence ID" value="NZ_CABKRQ010000005.1"/>
</dbReference>
<dbReference type="PANTHER" id="PTHR46173">
    <property type="entry name" value="CCA TRNA NUCLEOTIDYLTRANSFERASE 1, MITOCHONDRIAL"/>
    <property type="match status" value="1"/>
</dbReference>
<dbReference type="PANTHER" id="PTHR46173:SF1">
    <property type="entry name" value="CCA TRNA NUCLEOTIDYLTRANSFERASE 1, MITOCHONDRIAL"/>
    <property type="match status" value="1"/>
</dbReference>
<comment type="similarity">
    <text evidence="9">Belongs to the tRNA nucleotidyltransferase/poly(A) polymerase family.</text>
</comment>
<dbReference type="InterPro" id="IPR050264">
    <property type="entry name" value="Bact_CCA-adding_enz_type3_sf"/>
</dbReference>
<accession>A0A318LG34</accession>
<evidence type="ECO:0000256" key="5">
    <source>
        <dbReference type="ARBA" id="ARBA00022723"/>
    </source>
</evidence>
<keyword evidence="5" id="KW-0479">Metal-binding</keyword>
<evidence type="ECO:0000259" key="12">
    <source>
        <dbReference type="Pfam" id="PF13735"/>
    </source>
</evidence>
<evidence type="ECO:0000256" key="9">
    <source>
        <dbReference type="RuleBase" id="RU003953"/>
    </source>
</evidence>
<keyword evidence="8 9" id="KW-0694">RNA-binding</keyword>
<keyword evidence="4" id="KW-0548">Nucleotidyltransferase</keyword>
<dbReference type="GO" id="GO:0000049">
    <property type="term" value="F:tRNA binding"/>
    <property type="evidence" value="ECO:0007669"/>
    <property type="project" value="TreeGrafter"/>
</dbReference>
<dbReference type="InterPro" id="IPR002646">
    <property type="entry name" value="PolA_pol_head_dom"/>
</dbReference>
<dbReference type="CDD" id="cd05398">
    <property type="entry name" value="NT_ClassII-CCAase"/>
    <property type="match status" value="1"/>
</dbReference>
<protein>
    <submittedName>
        <fullName evidence="13">tRNA nucleotidyltransferase (CCA-adding enzyme)</fullName>
    </submittedName>
</protein>
<evidence type="ECO:0000256" key="6">
    <source>
        <dbReference type="ARBA" id="ARBA00022741"/>
    </source>
</evidence>
<evidence type="ECO:0000259" key="11">
    <source>
        <dbReference type="Pfam" id="PF12627"/>
    </source>
</evidence>
<organism evidence="13 14">
    <name type="scientific">Dielma fastidiosa</name>
    <dbReference type="NCBI Taxonomy" id="1034346"/>
    <lineage>
        <taxon>Bacteria</taxon>
        <taxon>Bacillati</taxon>
        <taxon>Bacillota</taxon>
        <taxon>Erysipelotrichia</taxon>
        <taxon>Erysipelotrichales</taxon>
        <taxon>Erysipelotrichaceae</taxon>
        <taxon>Dielma</taxon>
    </lineage>
</organism>
<feature type="domain" description="tRNA nucleotidyltransferase/poly(A) polymerase RNA and SrmB- binding" evidence="11">
    <location>
        <begin position="174"/>
        <end position="232"/>
    </location>
</feature>
<reference evidence="13 14" key="1">
    <citation type="submission" date="2018-05" db="EMBL/GenBank/DDBJ databases">
        <title>Genomic Encyclopedia of Type Strains, Phase IV (KMG-IV): sequencing the most valuable type-strain genomes for metagenomic binning, comparative biology and taxonomic classification.</title>
        <authorList>
            <person name="Goeker M."/>
        </authorList>
    </citation>
    <scope>NUCLEOTIDE SEQUENCE [LARGE SCALE GENOMIC DNA]</scope>
    <source>
        <strain evidence="13 14">JC118</strain>
    </source>
</reference>
<keyword evidence="2 9" id="KW-0808">Transferase</keyword>
<comment type="caution">
    <text evidence="13">The sequence shown here is derived from an EMBL/GenBank/DDBJ whole genome shotgun (WGS) entry which is preliminary data.</text>
</comment>
<evidence type="ECO:0000256" key="1">
    <source>
        <dbReference type="ARBA" id="ARBA00001946"/>
    </source>
</evidence>
<evidence type="ECO:0000259" key="10">
    <source>
        <dbReference type="Pfam" id="PF01743"/>
    </source>
</evidence>
<dbReference type="Gene3D" id="3.30.460.10">
    <property type="entry name" value="Beta Polymerase, domain 2"/>
    <property type="match status" value="1"/>
</dbReference>
<keyword evidence="14" id="KW-1185">Reference proteome</keyword>
<dbReference type="InterPro" id="IPR043519">
    <property type="entry name" value="NT_sf"/>
</dbReference>
<gene>
    <name evidence="13" type="ORF">DES51_103193</name>
</gene>
<evidence type="ECO:0000313" key="13">
    <source>
        <dbReference type="EMBL" id="PXX80597.1"/>
    </source>
</evidence>
<sequence>MIEFTLEPALLEIYEQLIQHGYEAYFVGGCIRDALMKQVPHDYDITTSALPKQAMSCFDNRFKIIPTGLKHGTITVHYQHHAVEITTFRAQEVYANHRSPASLNFTRSLSEDLKRRDFTINAMAYAPETGLIDEHHGFEDLKAGLIRCVGDPITRFQEDALRILRCVRFAHRFNFAIEDKTHQALIAQRSDLHYISIERITSEFFSMLTDGNPNLLKMLISLQLLEELLPEMNGLNDDELNLINTQLNTLPNSLPLKLAALLSPINEAEAILMRWKVSRQLRDYVLMLLDALHTPIDSPYAFRKCLYDHHNNIAWMNDLLILRQAFFHEDHKAALTHLRQLNQNDLIDRQKLAVNGNDCQQLGLQGKAIRECLDQLIDAVLSEEVKNNREDLIKYIEIIKK</sequence>
<dbReference type="GO" id="GO:0016779">
    <property type="term" value="F:nucleotidyltransferase activity"/>
    <property type="evidence" value="ECO:0007669"/>
    <property type="project" value="UniProtKB-KW"/>
</dbReference>
<keyword evidence="7" id="KW-0460">Magnesium</keyword>
<comment type="cofactor">
    <cofactor evidence="1">
        <name>Mg(2+)</name>
        <dbReference type="ChEBI" id="CHEBI:18420"/>
    </cofactor>
</comment>
<dbReference type="InterPro" id="IPR032828">
    <property type="entry name" value="PolyA_RNA-bd"/>
</dbReference>
<evidence type="ECO:0000256" key="3">
    <source>
        <dbReference type="ARBA" id="ARBA00022694"/>
    </source>
</evidence>
<dbReference type="GO" id="GO:0008033">
    <property type="term" value="P:tRNA processing"/>
    <property type="evidence" value="ECO:0007669"/>
    <property type="project" value="UniProtKB-KW"/>
</dbReference>
<evidence type="ECO:0000313" key="14">
    <source>
        <dbReference type="Proteomes" id="UP000247612"/>
    </source>
</evidence>
<dbReference type="SUPFAM" id="SSF81891">
    <property type="entry name" value="Poly A polymerase C-terminal region-like"/>
    <property type="match status" value="1"/>
</dbReference>
<evidence type="ECO:0000256" key="2">
    <source>
        <dbReference type="ARBA" id="ARBA00022679"/>
    </source>
</evidence>
<dbReference type="Gene3D" id="1.10.246.80">
    <property type="match status" value="1"/>
</dbReference>
<dbReference type="STRING" id="1034346.GCA_000313565_01985"/>
<evidence type="ECO:0000256" key="8">
    <source>
        <dbReference type="ARBA" id="ARBA00022884"/>
    </source>
</evidence>
<dbReference type="AlphaFoldDB" id="A0A318LG34"/>
<evidence type="ECO:0000256" key="4">
    <source>
        <dbReference type="ARBA" id="ARBA00022695"/>
    </source>
</evidence>
<feature type="domain" description="Poly A polymerase head" evidence="10">
    <location>
        <begin position="24"/>
        <end position="147"/>
    </location>
</feature>